<accession>A0A7W8MPV2</accession>
<keyword evidence="1" id="KW-0472">Membrane</keyword>
<gene>
    <name evidence="2" type="ORF">HDF09_000518</name>
</gene>
<evidence type="ECO:0000313" key="2">
    <source>
        <dbReference type="EMBL" id="MBB5315868.1"/>
    </source>
</evidence>
<reference evidence="2" key="1">
    <citation type="submission" date="2020-08" db="EMBL/GenBank/DDBJ databases">
        <title>Genomic Encyclopedia of Type Strains, Phase IV (KMG-V): Genome sequencing to study the core and pangenomes of soil and plant-associated prokaryotes.</title>
        <authorList>
            <person name="Whitman W."/>
        </authorList>
    </citation>
    <scope>NUCLEOTIDE SEQUENCE [LARGE SCALE GENOMIC DNA]</scope>
    <source>
        <strain evidence="2">M8UP27</strain>
    </source>
</reference>
<name>A0A7W8MPV2_9BACT</name>
<organism evidence="2 3">
    <name type="scientific">Tunturiibacter empetritectus</name>
    <dbReference type="NCBI Taxonomy" id="3069691"/>
    <lineage>
        <taxon>Bacteria</taxon>
        <taxon>Pseudomonadati</taxon>
        <taxon>Acidobacteriota</taxon>
        <taxon>Terriglobia</taxon>
        <taxon>Terriglobales</taxon>
        <taxon>Acidobacteriaceae</taxon>
        <taxon>Tunturiibacter</taxon>
    </lineage>
</organism>
<keyword evidence="1" id="KW-1133">Transmembrane helix</keyword>
<dbReference type="EMBL" id="JACHDY010000001">
    <property type="protein sequence ID" value="MBB5315868.1"/>
    <property type="molecule type" value="Genomic_DNA"/>
</dbReference>
<feature type="transmembrane region" description="Helical" evidence="1">
    <location>
        <begin position="42"/>
        <end position="62"/>
    </location>
</feature>
<keyword evidence="1" id="KW-0812">Transmembrane</keyword>
<sequence>MSSSLGQTDVLKNGRSEGQFLLFTGKKTQLDSIANAVDIDRLAPLLVGMAAAIIIVILYAFLLGKLG</sequence>
<comment type="caution">
    <text evidence="2">The sequence shown here is derived from an EMBL/GenBank/DDBJ whole genome shotgun (WGS) entry which is preliminary data.</text>
</comment>
<keyword evidence="3" id="KW-1185">Reference proteome</keyword>
<evidence type="ECO:0000256" key="1">
    <source>
        <dbReference type="SAM" id="Phobius"/>
    </source>
</evidence>
<dbReference type="AlphaFoldDB" id="A0A7W8MPV2"/>
<proteinExistence type="predicted"/>
<dbReference type="Proteomes" id="UP000568106">
    <property type="component" value="Unassembled WGS sequence"/>
</dbReference>
<protein>
    <submittedName>
        <fullName evidence="2">Uncharacterized protein</fullName>
    </submittedName>
</protein>
<evidence type="ECO:0000313" key="3">
    <source>
        <dbReference type="Proteomes" id="UP000568106"/>
    </source>
</evidence>